<comment type="caution">
    <text evidence="1">The sequence shown here is derived from an EMBL/GenBank/DDBJ whole genome shotgun (WGS) entry which is preliminary data.</text>
</comment>
<sequence>MLQLSMPSHDELWTATTTDQWSILYSEYASKKSRSLRHELDILYQQKETPPQSNISIFFGRLKASEENEGKARIVVYHAAKLLSWLRDHPTNSHHEPMALLTGTLALWMFTALGKHNKPESSSRSLMQSSPASDGTARFVTLRLDKEIGEEILVKWTSGDRGTRPYIGGVGSLIEQGWSLSIAIGMVLRAQYKNNRRGT</sequence>
<proteinExistence type="predicted"/>
<keyword evidence="2" id="KW-1185">Reference proteome</keyword>
<name>A0A9P5F4H2_COLSI</name>
<protein>
    <submittedName>
        <fullName evidence="1">Uncharacterized protein</fullName>
    </submittedName>
</protein>
<evidence type="ECO:0000313" key="2">
    <source>
        <dbReference type="Proteomes" id="UP000711996"/>
    </source>
</evidence>
<dbReference type="EMBL" id="QPMT01000002">
    <property type="protein sequence ID" value="KAF4865903.1"/>
    <property type="molecule type" value="Genomic_DNA"/>
</dbReference>
<accession>A0A9P5F4H2</accession>
<dbReference type="AlphaFoldDB" id="A0A9P5F4H2"/>
<organism evidence="1 2">
    <name type="scientific">Colletotrichum siamense</name>
    <name type="common">Anthracnose fungus</name>
    <dbReference type="NCBI Taxonomy" id="690259"/>
    <lineage>
        <taxon>Eukaryota</taxon>
        <taxon>Fungi</taxon>
        <taxon>Dikarya</taxon>
        <taxon>Ascomycota</taxon>
        <taxon>Pezizomycotina</taxon>
        <taxon>Sordariomycetes</taxon>
        <taxon>Hypocreomycetidae</taxon>
        <taxon>Glomerellales</taxon>
        <taxon>Glomerellaceae</taxon>
        <taxon>Colletotrichum</taxon>
        <taxon>Colletotrichum gloeosporioides species complex</taxon>
    </lineage>
</organism>
<dbReference type="Proteomes" id="UP000711996">
    <property type="component" value="Unassembled WGS sequence"/>
</dbReference>
<evidence type="ECO:0000313" key="1">
    <source>
        <dbReference type="EMBL" id="KAF4865903.1"/>
    </source>
</evidence>
<dbReference type="OrthoDB" id="4836018at2759"/>
<gene>
    <name evidence="1" type="ORF">CGCSCA2_v001148</name>
</gene>
<reference evidence="1" key="1">
    <citation type="submission" date="2019-06" db="EMBL/GenBank/DDBJ databases">
        <authorList>
            <person name="Gan P."/>
            <person name="Shirasu K."/>
        </authorList>
    </citation>
    <scope>NUCLEOTIDE SEQUENCE [LARGE SCALE GENOMIC DNA]</scope>
    <source>
        <strain evidence="1">CAD2</strain>
    </source>
</reference>